<dbReference type="AlphaFoldDB" id="A0AAV9IPF3"/>
<dbReference type="InterPro" id="IPR006073">
    <property type="entry name" value="GTP-bd"/>
</dbReference>
<dbReference type="PANTHER" id="PTHR46406:SF1">
    <property type="entry name" value="NITRIC OXIDE-ASSOCIATED PROTEIN 1"/>
    <property type="match status" value="1"/>
</dbReference>
<dbReference type="Gene3D" id="3.40.50.300">
    <property type="entry name" value="P-loop containing nucleotide triphosphate hydrolases"/>
    <property type="match status" value="1"/>
</dbReference>
<feature type="compositionally biased region" description="Acidic residues" evidence="1">
    <location>
        <begin position="195"/>
        <end position="205"/>
    </location>
</feature>
<name>A0AAV9IPF3_CYACA</name>
<evidence type="ECO:0000313" key="4">
    <source>
        <dbReference type="Proteomes" id="UP001301350"/>
    </source>
</evidence>
<dbReference type="EMBL" id="JANCYW010000001">
    <property type="protein sequence ID" value="KAK4534019.1"/>
    <property type="molecule type" value="Genomic_DNA"/>
</dbReference>
<feature type="compositionally biased region" description="Low complexity" evidence="1">
    <location>
        <begin position="97"/>
        <end position="107"/>
    </location>
</feature>
<accession>A0AAV9IPF3</accession>
<organism evidence="3 4">
    <name type="scientific">Cyanidium caldarium</name>
    <name type="common">Red alga</name>
    <dbReference type="NCBI Taxonomy" id="2771"/>
    <lineage>
        <taxon>Eukaryota</taxon>
        <taxon>Rhodophyta</taxon>
        <taxon>Bangiophyceae</taxon>
        <taxon>Cyanidiales</taxon>
        <taxon>Cyanidiaceae</taxon>
        <taxon>Cyanidium</taxon>
    </lineage>
</organism>
<dbReference type="PANTHER" id="PTHR46406">
    <property type="entry name" value="NITRIC OXIDE-ASSOCIATED PROTEIN 1"/>
    <property type="match status" value="1"/>
</dbReference>
<feature type="region of interest" description="Disordered" evidence="1">
    <location>
        <begin position="182"/>
        <end position="207"/>
    </location>
</feature>
<dbReference type="Pfam" id="PF01926">
    <property type="entry name" value="MMR_HSR1"/>
    <property type="match status" value="1"/>
</dbReference>
<feature type="region of interest" description="Disordered" evidence="1">
    <location>
        <begin position="277"/>
        <end position="302"/>
    </location>
</feature>
<dbReference type="CDD" id="cd01855">
    <property type="entry name" value="YqeH"/>
    <property type="match status" value="1"/>
</dbReference>
<feature type="compositionally biased region" description="Basic and acidic residues" evidence="1">
    <location>
        <begin position="109"/>
        <end position="128"/>
    </location>
</feature>
<evidence type="ECO:0000313" key="3">
    <source>
        <dbReference type="EMBL" id="KAK4534019.1"/>
    </source>
</evidence>
<feature type="region of interest" description="Disordered" evidence="1">
    <location>
        <begin position="78"/>
        <end position="129"/>
    </location>
</feature>
<evidence type="ECO:0000256" key="1">
    <source>
        <dbReference type="SAM" id="MobiDB-lite"/>
    </source>
</evidence>
<comment type="caution">
    <text evidence="3">The sequence shown here is derived from an EMBL/GenBank/DDBJ whole genome shotgun (WGS) entry which is preliminary data.</text>
</comment>
<dbReference type="InterPro" id="IPR052807">
    <property type="entry name" value="Mito_transl_resp_regulator"/>
</dbReference>
<feature type="domain" description="G" evidence="2">
    <location>
        <begin position="448"/>
        <end position="518"/>
    </location>
</feature>
<keyword evidence="4" id="KW-1185">Reference proteome</keyword>
<proteinExistence type="predicted"/>
<gene>
    <name evidence="3" type="ORF">CDCA_CDCA01G0044</name>
</gene>
<protein>
    <recommendedName>
        <fullName evidence="2">G domain-containing protein</fullName>
    </recommendedName>
</protein>
<sequence length="698" mass="76061">MGFIGSMHWGRAGRAVGWMRSVGASGWGSGAGGFWPGGGRGFAGRPLAGWNGTERRERSEWGDARRQSLGFWLQALSSEAPSHSGDDNGGGRDAADGSDATDTGNDAQRPLEDRAMEEGVGGSEKDLVLEDFSGKTFGEEEEDGRPLEDAAMEDVEEDITMRDLDPDEVTPGDFERALEELRAKQTARAQSGGDGEGDDDDDDEQPQQLVDPEWLEGELDKLEQLGLFDDLGDPEEAAKRMRNRHRTGYFAFDEKSPEAAWDDTLCPGCGTRLQSETPGAAGYVPPEVFSTERPDEGGNNSDEEAKLHRQTVCQRCFQLLHYSRVDDRGRTLMSPQQFRATLQPLRRRPAAVVCLLDIFDFSAKVVKEVVEIAGPKNPVLLAVNKTDALPAYVKPKHIELWVRRQCALAGIRGRLRSVNVISGEKGLGMRGLVESIIMALDDCVTDEVYVMGAANVGKSTLLNRFLGGMQRAPPADARRLTTSFLPGTTLGVLRLPVRDVASGRKLVVVDTPGIVEPNKVNLLALDDVEALKALVPKKRVRGVTMHVSEGKALWLGGLACFELVAGKPWFFTAMVSDRVTVHLGDASKVHDDEYRQRGAVNHTLWPGSARCSFVGVQPREFTLEGSGWAKSVADLVVPGLGWVSVTGSGTCTVRAWVVGGAEVHQREPLLPEEVRESPPQKYFGIPRGVARKRKRAKT</sequence>
<dbReference type="GO" id="GO:0005525">
    <property type="term" value="F:GTP binding"/>
    <property type="evidence" value="ECO:0007669"/>
    <property type="project" value="InterPro"/>
</dbReference>
<dbReference type="InterPro" id="IPR027417">
    <property type="entry name" value="P-loop_NTPase"/>
</dbReference>
<reference evidence="3 4" key="1">
    <citation type="submission" date="2022-07" db="EMBL/GenBank/DDBJ databases">
        <title>Genome-wide signatures of adaptation to extreme environments.</title>
        <authorList>
            <person name="Cho C.H."/>
            <person name="Yoon H.S."/>
        </authorList>
    </citation>
    <scope>NUCLEOTIDE SEQUENCE [LARGE SCALE GENOMIC DNA]</scope>
    <source>
        <strain evidence="3 4">DBV 063 E5</strain>
    </source>
</reference>
<feature type="compositionally biased region" description="Basic and acidic residues" evidence="1">
    <location>
        <begin position="84"/>
        <end position="95"/>
    </location>
</feature>
<dbReference type="Proteomes" id="UP001301350">
    <property type="component" value="Unassembled WGS sequence"/>
</dbReference>
<evidence type="ECO:0000259" key="2">
    <source>
        <dbReference type="Pfam" id="PF01926"/>
    </source>
</evidence>
<dbReference type="SUPFAM" id="SSF52540">
    <property type="entry name" value="P-loop containing nucleoside triphosphate hydrolases"/>
    <property type="match status" value="1"/>
</dbReference>